<evidence type="ECO:0000259" key="10">
    <source>
        <dbReference type="PROSITE" id="PS51171"/>
    </source>
</evidence>
<evidence type="ECO:0000256" key="6">
    <source>
        <dbReference type="ARBA" id="ARBA00023222"/>
    </source>
</evidence>
<evidence type="ECO:0000256" key="7">
    <source>
        <dbReference type="ARBA" id="ARBA00023239"/>
    </source>
</evidence>
<dbReference type="Pfam" id="PF01842">
    <property type="entry name" value="ACT"/>
    <property type="match status" value="1"/>
</dbReference>
<comment type="pathway">
    <text evidence="1 9">Amino-acid biosynthesis; L-phenylalanine biosynthesis; phenylpyruvate from prephenate: step 1/1.</text>
</comment>
<gene>
    <name evidence="9 12" type="primary">pheA</name>
    <name evidence="12" type="ORF">K4A83_16755</name>
</gene>
<feature type="domain" description="Prephenate dehydratase" evidence="10">
    <location>
        <begin position="4"/>
        <end position="187"/>
    </location>
</feature>
<keyword evidence="6 9" id="KW-0584">Phenylalanine biosynthesis</keyword>
<evidence type="ECO:0000256" key="1">
    <source>
        <dbReference type="ARBA" id="ARBA00004741"/>
    </source>
</evidence>
<dbReference type="CDD" id="cd13630">
    <property type="entry name" value="PBP2_PDT_1"/>
    <property type="match status" value="1"/>
</dbReference>
<evidence type="ECO:0000256" key="4">
    <source>
        <dbReference type="ARBA" id="ARBA00022605"/>
    </source>
</evidence>
<accession>A0ABT3L8S7</accession>
<dbReference type="PIRSF" id="PIRSF001500">
    <property type="entry name" value="Chor_mut_pdt_Ppr"/>
    <property type="match status" value="1"/>
</dbReference>
<dbReference type="PROSITE" id="PS51671">
    <property type="entry name" value="ACT"/>
    <property type="match status" value="1"/>
</dbReference>
<dbReference type="PANTHER" id="PTHR21022">
    <property type="entry name" value="PREPHENATE DEHYDRATASE P PROTEIN"/>
    <property type="match status" value="1"/>
</dbReference>
<dbReference type="Pfam" id="PF00800">
    <property type="entry name" value="PDT"/>
    <property type="match status" value="1"/>
</dbReference>
<sequence>MTISIAHLGPTGTYSEAAAIAYAHWLTRTTGQSCLLCPYANIAQTLQAVADQQTLLGVVPIENSIQGSVAVTLDTLWKLDTLQIQKALILPVSHALISISSNLADIKTVYSHPQALAQCRQWLDQHLPLVQLIATNSTTEALENLPQNPHAAAISSQRAAQLYQLPILVADINDYPDNCTRFWVVGLTPTHQGSHLSLAFSTAANVPGALMKPLQVFAERNINMSRIESRPTKRSLGEYLFFIDLEGSQADEPLQSALAELPQHTAILKILGNYSVFTIRQGEIIEA</sequence>
<evidence type="ECO:0000256" key="8">
    <source>
        <dbReference type="ARBA" id="ARBA00047848"/>
    </source>
</evidence>
<dbReference type="InterPro" id="IPR001086">
    <property type="entry name" value="Preph_deHydtase"/>
</dbReference>
<dbReference type="RefSeq" id="WP_265265792.1">
    <property type="nucleotide sequence ID" value="NZ_JAIHOM010000097.1"/>
</dbReference>
<comment type="caution">
    <text evidence="12">The sequence shown here is derived from an EMBL/GenBank/DDBJ whole genome shotgun (WGS) entry which is preliminary data.</text>
</comment>
<evidence type="ECO:0000259" key="11">
    <source>
        <dbReference type="PROSITE" id="PS51671"/>
    </source>
</evidence>
<keyword evidence="5 9" id="KW-0057">Aromatic amino acid biosynthesis</keyword>
<dbReference type="InterPro" id="IPR008242">
    <property type="entry name" value="Chor_mutase/pphenate_deHydtase"/>
</dbReference>
<keyword evidence="4 9" id="KW-0028">Amino-acid biosynthesis</keyword>
<dbReference type="InterPro" id="IPR018528">
    <property type="entry name" value="Preph_deHydtase_CS"/>
</dbReference>
<evidence type="ECO:0000313" key="13">
    <source>
        <dbReference type="Proteomes" id="UP001526426"/>
    </source>
</evidence>
<dbReference type="PROSITE" id="PS51171">
    <property type="entry name" value="PREPHENATE_DEHYDR_3"/>
    <property type="match status" value="1"/>
</dbReference>
<comment type="catalytic activity">
    <reaction evidence="8 9">
        <text>prephenate + H(+) = 3-phenylpyruvate + CO2 + H2O</text>
        <dbReference type="Rhea" id="RHEA:21648"/>
        <dbReference type="ChEBI" id="CHEBI:15377"/>
        <dbReference type="ChEBI" id="CHEBI:15378"/>
        <dbReference type="ChEBI" id="CHEBI:16526"/>
        <dbReference type="ChEBI" id="CHEBI:18005"/>
        <dbReference type="ChEBI" id="CHEBI:29934"/>
        <dbReference type="EC" id="4.2.1.51"/>
    </reaction>
</comment>
<name>A0ABT3L8S7_9CYAN</name>
<dbReference type="PROSITE" id="PS00858">
    <property type="entry name" value="PREPHENATE_DEHYDR_2"/>
    <property type="match status" value="1"/>
</dbReference>
<dbReference type="CDD" id="cd04905">
    <property type="entry name" value="ACT_CM-PDT"/>
    <property type="match status" value="1"/>
</dbReference>
<dbReference type="NCBIfam" id="NF008865">
    <property type="entry name" value="PRK11898.1"/>
    <property type="match status" value="1"/>
</dbReference>
<evidence type="ECO:0000256" key="9">
    <source>
        <dbReference type="RuleBase" id="RU361254"/>
    </source>
</evidence>
<evidence type="ECO:0000313" key="12">
    <source>
        <dbReference type="EMBL" id="MCW6037911.1"/>
    </source>
</evidence>
<dbReference type="SUPFAM" id="SSF55021">
    <property type="entry name" value="ACT-like"/>
    <property type="match status" value="1"/>
</dbReference>
<dbReference type="EC" id="4.2.1.51" evidence="2 9"/>
<reference evidence="12 13" key="1">
    <citation type="submission" date="2021-08" db="EMBL/GenBank/DDBJ databases">
        <title>Draft genome sequence of Spirulina subsalsa with high tolerance to salinity and hype-accumulation of phycocyanin.</title>
        <authorList>
            <person name="Pei H."/>
            <person name="Jiang L."/>
        </authorList>
    </citation>
    <scope>NUCLEOTIDE SEQUENCE [LARGE SCALE GENOMIC DNA]</scope>
    <source>
        <strain evidence="12 13">FACHB-351</strain>
    </source>
</reference>
<feature type="domain" description="ACT" evidence="11">
    <location>
        <begin position="198"/>
        <end position="275"/>
    </location>
</feature>
<evidence type="ECO:0000256" key="5">
    <source>
        <dbReference type="ARBA" id="ARBA00023141"/>
    </source>
</evidence>
<evidence type="ECO:0000256" key="2">
    <source>
        <dbReference type="ARBA" id="ARBA00013147"/>
    </source>
</evidence>
<dbReference type="GO" id="GO:0004664">
    <property type="term" value="F:prephenate dehydratase activity"/>
    <property type="evidence" value="ECO:0007669"/>
    <property type="project" value="UniProtKB-EC"/>
</dbReference>
<dbReference type="Gene3D" id="3.30.70.260">
    <property type="match status" value="1"/>
</dbReference>
<evidence type="ECO:0000256" key="3">
    <source>
        <dbReference type="ARBA" id="ARBA00021872"/>
    </source>
</evidence>
<protein>
    <recommendedName>
        <fullName evidence="3 9">Prephenate dehydratase</fullName>
        <shortName evidence="9">PDT</shortName>
        <ecNumber evidence="2 9">4.2.1.51</ecNumber>
    </recommendedName>
</protein>
<organism evidence="12 13">
    <name type="scientific">Spirulina subsalsa FACHB-351</name>
    <dbReference type="NCBI Taxonomy" id="234711"/>
    <lineage>
        <taxon>Bacteria</taxon>
        <taxon>Bacillati</taxon>
        <taxon>Cyanobacteriota</taxon>
        <taxon>Cyanophyceae</taxon>
        <taxon>Spirulinales</taxon>
        <taxon>Spirulinaceae</taxon>
        <taxon>Spirulina</taxon>
    </lineage>
</organism>
<dbReference type="Proteomes" id="UP001526426">
    <property type="component" value="Unassembled WGS sequence"/>
</dbReference>
<dbReference type="InterPro" id="IPR045865">
    <property type="entry name" value="ACT-like_dom_sf"/>
</dbReference>
<keyword evidence="13" id="KW-1185">Reference proteome</keyword>
<keyword evidence="7 9" id="KW-0456">Lyase</keyword>
<dbReference type="PANTHER" id="PTHR21022:SF19">
    <property type="entry name" value="PREPHENATE DEHYDRATASE-RELATED"/>
    <property type="match status" value="1"/>
</dbReference>
<dbReference type="SUPFAM" id="SSF53850">
    <property type="entry name" value="Periplasmic binding protein-like II"/>
    <property type="match status" value="1"/>
</dbReference>
<proteinExistence type="predicted"/>
<dbReference type="EMBL" id="JAIHOM010000097">
    <property type="protein sequence ID" value="MCW6037911.1"/>
    <property type="molecule type" value="Genomic_DNA"/>
</dbReference>
<dbReference type="PROSITE" id="PS00857">
    <property type="entry name" value="PREPHENATE_DEHYDR_1"/>
    <property type="match status" value="1"/>
</dbReference>
<dbReference type="Gene3D" id="3.40.190.10">
    <property type="entry name" value="Periplasmic binding protein-like II"/>
    <property type="match status" value="2"/>
</dbReference>
<dbReference type="InterPro" id="IPR002912">
    <property type="entry name" value="ACT_dom"/>
</dbReference>